<feature type="compositionally biased region" description="Polar residues" evidence="1">
    <location>
        <begin position="109"/>
        <end position="121"/>
    </location>
</feature>
<evidence type="ECO:0000256" key="1">
    <source>
        <dbReference type="SAM" id="MobiDB-lite"/>
    </source>
</evidence>
<sequence>MVAVFWDVKSDPSEFLPSRNHQYDTLLRHPHETQVLHSTKETRALGSRCAFGRQRKLTLSKAHSKSDSLLPMGVIGSPDLQPRSCTIGISPTPCIKNNAEEEQVERHSLQGTESYQRVSSN</sequence>
<dbReference type="Proteomes" id="UP000887013">
    <property type="component" value="Unassembled WGS sequence"/>
</dbReference>
<dbReference type="EMBL" id="BMAW01120756">
    <property type="protein sequence ID" value="GFT90667.1"/>
    <property type="molecule type" value="Genomic_DNA"/>
</dbReference>
<evidence type="ECO:0000313" key="2">
    <source>
        <dbReference type="EMBL" id="GFT90667.1"/>
    </source>
</evidence>
<evidence type="ECO:0000313" key="3">
    <source>
        <dbReference type="Proteomes" id="UP000887013"/>
    </source>
</evidence>
<name>A0A8X6PV01_NEPPI</name>
<dbReference type="OrthoDB" id="6472541at2759"/>
<accession>A0A8X6PV01</accession>
<protein>
    <submittedName>
        <fullName evidence="2">Uncharacterized protein</fullName>
    </submittedName>
</protein>
<proteinExistence type="predicted"/>
<comment type="caution">
    <text evidence="2">The sequence shown here is derived from an EMBL/GenBank/DDBJ whole genome shotgun (WGS) entry which is preliminary data.</text>
</comment>
<dbReference type="AlphaFoldDB" id="A0A8X6PV01"/>
<reference evidence="2" key="1">
    <citation type="submission" date="2020-08" db="EMBL/GenBank/DDBJ databases">
        <title>Multicomponent nature underlies the extraordinary mechanical properties of spider dragline silk.</title>
        <authorList>
            <person name="Kono N."/>
            <person name="Nakamura H."/>
            <person name="Mori M."/>
            <person name="Yoshida Y."/>
            <person name="Ohtoshi R."/>
            <person name="Malay A.D."/>
            <person name="Moran D.A.P."/>
            <person name="Tomita M."/>
            <person name="Numata K."/>
            <person name="Arakawa K."/>
        </authorList>
    </citation>
    <scope>NUCLEOTIDE SEQUENCE</scope>
</reference>
<gene>
    <name evidence="2" type="ORF">NPIL_143461</name>
</gene>
<keyword evidence="3" id="KW-1185">Reference proteome</keyword>
<organism evidence="2 3">
    <name type="scientific">Nephila pilipes</name>
    <name type="common">Giant wood spider</name>
    <name type="synonym">Nephila maculata</name>
    <dbReference type="NCBI Taxonomy" id="299642"/>
    <lineage>
        <taxon>Eukaryota</taxon>
        <taxon>Metazoa</taxon>
        <taxon>Ecdysozoa</taxon>
        <taxon>Arthropoda</taxon>
        <taxon>Chelicerata</taxon>
        <taxon>Arachnida</taxon>
        <taxon>Araneae</taxon>
        <taxon>Araneomorphae</taxon>
        <taxon>Entelegynae</taxon>
        <taxon>Araneoidea</taxon>
        <taxon>Nephilidae</taxon>
        <taxon>Nephila</taxon>
    </lineage>
</organism>
<feature type="region of interest" description="Disordered" evidence="1">
    <location>
        <begin position="100"/>
        <end position="121"/>
    </location>
</feature>